<dbReference type="PANTHER" id="PTHR30469">
    <property type="entry name" value="MULTIDRUG RESISTANCE PROTEIN MDTA"/>
    <property type="match status" value="1"/>
</dbReference>
<feature type="signal peptide" evidence="2">
    <location>
        <begin position="1"/>
        <end position="28"/>
    </location>
</feature>
<dbReference type="EMBL" id="ATBP01000591">
    <property type="protein sequence ID" value="ETR69657.1"/>
    <property type="molecule type" value="Genomic_DNA"/>
</dbReference>
<accession>A0A1V1P479</accession>
<evidence type="ECO:0000313" key="5">
    <source>
        <dbReference type="Proteomes" id="UP000189670"/>
    </source>
</evidence>
<evidence type="ECO:0000256" key="1">
    <source>
        <dbReference type="SAM" id="Coils"/>
    </source>
</evidence>
<dbReference type="Proteomes" id="UP000189670">
    <property type="component" value="Unassembled WGS sequence"/>
</dbReference>
<keyword evidence="2" id="KW-0732">Signal</keyword>
<dbReference type="AlphaFoldDB" id="A0A1V1P479"/>
<dbReference type="Pfam" id="PF25984">
    <property type="entry name" value="BSH_YknX"/>
    <property type="match status" value="1"/>
</dbReference>
<evidence type="ECO:0000313" key="4">
    <source>
        <dbReference type="EMBL" id="ETR69657.1"/>
    </source>
</evidence>
<dbReference type="InterPro" id="IPR058639">
    <property type="entry name" value="BSH_YknX-like"/>
</dbReference>
<feature type="chain" id="PRO_5010700110" evidence="2">
    <location>
        <begin position="29"/>
        <end position="194"/>
    </location>
</feature>
<name>A0A1V1P479_9BACT</name>
<organism evidence="4 5">
    <name type="scientific">Candidatus Magnetoglobus multicellularis str. Araruama</name>
    <dbReference type="NCBI Taxonomy" id="890399"/>
    <lineage>
        <taxon>Bacteria</taxon>
        <taxon>Pseudomonadati</taxon>
        <taxon>Thermodesulfobacteriota</taxon>
        <taxon>Desulfobacteria</taxon>
        <taxon>Desulfobacterales</taxon>
        <taxon>Desulfobacteraceae</taxon>
        <taxon>Candidatus Magnetoglobus</taxon>
    </lineage>
</organism>
<feature type="coiled-coil region" evidence="1">
    <location>
        <begin position="135"/>
        <end position="162"/>
    </location>
</feature>
<protein>
    <submittedName>
        <fullName evidence="4">Membrane-fusion protein-like protein</fullName>
    </submittedName>
</protein>
<reference evidence="5" key="1">
    <citation type="submission" date="2012-11" db="EMBL/GenBank/DDBJ databases">
        <authorList>
            <person name="Lucero-Rivera Y.E."/>
            <person name="Tovar-Ramirez D."/>
        </authorList>
    </citation>
    <scope>NUCLEOTIDE SEQUENCE [LARGE SCALE GENOMIC DNA]</scope>
    <source>
        <strain evidence="5">Araruama</strain>
    </source>
</reference>
<comment type="caution">
    <text evidence="4">The sequence shown here is derived from an EMBL/GenBank/DDBJ whole genome shotgun (WGS) entry which is preliminary data.</text>
</comment>
<evidence type="ECO:0000256" key="2">
    <source>
        <dbReference type="SAM" id="SignalP"/>
    </source>
</evidence>
<dbReference type="SUPFAM" id="SSF111369">
    <property type="entry name" value="HlyD-like secretion proteins"/>
    <property type="match status" value="1"/>
</dbReference>
<feature type="domain" description="YknX-like barrel-sandwich hybrid" evidence="3">
    <location>
        <begin position="47"/>
        <end position="94"/>
    </location>
</feature>
<dbReference type="GO" id="GO:0015562">
    <property type="term" value="F:efflux transmembrane transporter activity"/>
    <property type="evidence" value="ECO:0007669"/>
    <property type="project" value="TreeGrafter"/>
</dbReference>
<gene>
    <name evidence="4" type="ORF">OMM_03792</name>
</gene>
<dbReference type="Gene3D" id="2.40.50.100">
    <property type="match status" value="1"/>
</dbReference>
<sequence length="194" mass="22569">MQNNFSSSKYTMIVVILLAQIFHQQIMAQTNDLHTFKGVTEPVNEAILSSSVDGTIKEILVKEGDWVKKGDPLIRLYRKEQELEVALRYKLWKNTISLEAARIKEKNILELYTASKKLFDKSRSISKEELTRLRIQYDQSQLNRLELEIREEQERIQYEIAKENLARRVLNAPKSGVVTKVFFIKVSDAKPIKT</sequence>
<proteinExistence type="predicted"/>
<evidence type="ECO:0000259" key="3">
    <source>
        <dbReference type="Pfam" id="PF25984"/>
    </source>
</evidence>
<dbReference type="Gene3D" id="1.10.287.470">
    <property type="entry name" value="Helix hairpin bin"/>
    <property type="match status" value="1"/>
</dbReference>
<dbReference type="GO" id="GO:1990281">
    <property type="term" value="C:efflux pump complex"/>
    <property type="evidence" value="ECO:0007669"/>
    <property type="project" value="TreeGrafter"/>
</dbReference>
<keyword evidence="1" id="KW-0175">Coiled coil</keyword>